<dbReference type="InterPro" id="IPR006652">
    <property type="entry name" value="Kelch_1"/>
</dbReference>
<proteinExistence type="predicted"/>
<protein>
    <recommendedName>
        <fullName evidence="6">Galactose oxidase</fullName>
    </recommendedName>
</protein>
<evidence type="ECO:0000256" key="3">
    <source>
        <dbReference type="SAM" id="SignalP"/>
    </source>
</evidence>
<dbReference type="Gene3D" id="2.120.10.80">
    <property type="entry name" value="Kelch-type beta propeller"/>
    <property type="match status" value="1"/>
</dbReference>
<dbReference type="InterPro" id="IPR015915">
    <property type="entry name" value="Kelch-typ_b-propeller"/>
</dbReference>
<organism evidence="4 5">
    <name type="scientific">Caulobacter ginsengisoli</name>
    <dbReference type="NCBI Taxonomy" id="400775"/>
    <lineage>
        <taxon>Bacteria</taxon>
        <taxon>Pseudomonadati</taxon>
        <taxon>Pseudomonadota</taxon>
        <taxon>Alphaproteobacteria</taxon>
        <taxon>Caulobacterales</taxon>
        <taxon>Caulobacteraceae</taxon>
        <taxon>Caulobacter</taxon>
    </lineage>
</organism>
<keyword evidence="1" id="KW-0880">Kelch repeat</keyword>
<keyword evidence="2" id="KW-0677">Repeat</keyword>
<sequence>MIRALALAAVLALSASCRPAEPAKAAAVAPSPYRWTQATADAGFPGSYNFPVFLAQGRAWARHPAGTWSSADGTAWRKEALPASGTNTAYLKEVQLGEAVYALGRIEGNYLGFTITPSIRRTSDFKTWETLGASSTLPRRVFYGAVAFKGAIWIVGGFDGQRSRNEVFRSTDGLTWTQVEAPPWGPRVNPHLVVLKDRLWLIGGGEIDGPAQNDVWVSDDARHWTKVADGVATPEPVGYTAAAFDGRLWLVGANRSGGFSSEMLVSDDGKTWTALSAPWTPRGGVAVWDWNGAMWITGGKYSTGSPPDIRFVYSHDVWAMRRP</sequence>
<keyword evidence="5" id="KW-1185">Reference proteome</keyword>
<dbReference type="PANTHER" id="PTHR24412:SF489">
    <property type="entry name" value="RING FINGER DOMAIN AND KELCH REPEAT-CONTAINING PROTEIN DDB_G0271372"/>
    <property type="match status" value="1"/>
</dbReference>
<keyword evidence="3" id="KW-0732">Signal</keyword>
<evidence type="ECO:0000256" key="2">
    <source>
        <dbReference type="ARBA" id="ARBA00022737"/>
    </source>
</evidence>
<evidence type="ECO:0000256" key="1">
    <source>
        <dbReference type="ARBA" id="ARBA00022441"/>
    </source>
</evidence>
<dbReference type="PANTHER" id="PTHR24412">
    <property type="entry name" value="KELCH PROTEIN"/>
    <property type="match status" value="1"/>
</dbReference>
<name>A0ABU0INQ9_9CAUL</name>
<evidence type="ECO:0008006" key="6">
    <source>
        <dbReference type="Google" id="ProtNLM"/>
    </source>
</evidence>
<gene>
    <name evidence="4" type="ORF">QO010_000556</name>
</gene>
<evidence type="ECO:0000313" key="5">
    <source>
        <dbReference type="Proteomes" id="UP001228905"/>
    </source>
</evidence>
<accession>A0ABU0INQ9</accession>
<dbReference type="SUPFAM" id="SSF117281">
    <property type="entry name" value="Kelch motif"/>
    <property type="match status" value="1"/>
</dbReference>
<dbReference type="CDD" id="cd15482">
    <property type="entry name" value="Sialidase_non-viral"/>
    <property type="match status" value="1"/>
</dbReference>
<reference evidence="4 5" key="1">
    <citation type="submission" date="2023-07" db="EMBL/GenBank/DDBJ databases">
        <title>Genomic Encyclopedia of Type Strains, Phase IV (KMG-IV): sequencing the most valuable type-strain genomes for metagenomic binning, comparative biology and taxonomic classification.</title>
        <authorList>
            <person name="Goeker M."/>
        </authorList>
    </citation>
    <scope>NUCLEOTIDE SEQUENCE [LARGE SCALE GENOMIC DNA]</scope>
    <source>
        <strain evidence="4 5">DSM 18695</strain>
    </source>
</reference>
<dbReference type="PROSITE" id="PS51257">
    <property type="entry name" value="PROKAR_LIPOPROTEIN"/>
    <property type="match status" value="1"/>
</dbReference>
<dbReference type="Pfam" id="PF01344">
    <property type="entry name" value="Kelch_1"/>
    <property type="match status" value="1"/>
</dbReference>
<comment type="caution">
    <text evidence="4">The sequence shown here is derived from an EMBL/GenBank/DDBJ whole genome shotgun (WGS) entry which is preliminary data.</text>
</comment>
<dbReference type="EMBL" id="JAUSVS010000001">
    <property type="protein sequence ID" value="MDQ0462808.1"/>
    <property type="molecule type" value="Genomic_DNA"/>
</dbReference>
<feature type="signal peptide" evidence="3">
    <location>
        <begin position="1"/>
        <end position="19"/>
    </location>
</feature>
<dbReference type="Proteomes" id="UP001228905">
    <property type="component" value="Unassembled WGS sequence"/>
</dbReference>
<dbReference type="RefSeq" id="WP_307345672.1">
    <property type="nucleotide sequence ID" value="NZ_JAUSVS010000001.1"/>
</dbReference>
<evidence type="ECO:0000313" key="4">
    <source>
        <dbReference type="EMBL" id="MDQ0462808.1"/>
    </source>
</evidence>
<feature type="chain" id="PRO_5047139307" description="Galactose oxidase" evidence="3">
    <location>
        <begin position="20"/>
        <end position="323"/>
    </location>
</feature>